<dbReference type="NCBIfam" id="TIGR03168">
    <property type="entry name" value="1-PFK"/>
    <property type="match status" value="1"/>
</dbReference>
<keyword evidence="2 7" id="KW-0808">Transferase</keyword>
<dbReference type="InterPro" id="IPR022463">
    <property type="entry name" value="1-PFruKinase"/>
</dbReference>
<dbReference type="PANTHER" id="PTHR46566">
    <property type="entry name" value="1-PHOSPHOFRUCTOKINASE-RELATED"/>
    <property type="match status" value="1"/>
</dbReference>
<dbReference type="FunFam" id="3.40.1190.20:FF:000001">
    <property type="entry name" value="Phosphofructokinase"/>
    <property type="match status" value="1"/>
</dbReference>
<dbReference type="GO" id="GO:0016052">
    <property type="term" value="P:carbohydrate catabolic process"/>
    <property type="evidence" value="ECO:0007669"/>
    <property type="project" value="UniProtKB-ARBA"/>
</dbReference>
<dbReference type="PANTHER" id="PTHR46566:SF5">
    <property type="entry name" value="1-PHOSPHOFRUCTOKINASE"/>
    <property type="match status" value="1"/>
</dbReference>
<evidence type="ECO:0000259" key="9">
    <source>
        <dbReference type="Pfam" id="PF00294"/>
    </source>
</evidence>
<sequence>MSAPTVITVTLNPAIDLTVTVENLTLGTVQRARASQTNVGGKGINVAGCLADWGTPVLATGILGRINVAAFAEFFAAKGIGDRFVRIDGETRTNIKIADVATGDTTDVNLPGPPVDHATYDSVVDTLDEEVRPGTLVVLAGSVPAGLPDRATTDLIGLLGEMQARVVLDTSGPALAAALDAPAGQLPFAVKPNREELEAWAGRLLPTTADLVATARQLVERGIALVVVSLGPEGALFVDAHAALAARLPPLQALSTVGAGDAMVAGLVSALADDLDLGGTARRAVAFASAKLGRVGPHLPSRAEVEHLARAATVTVLDV</sequence>
<dbReference type="CDD" id="cd01164">
    <property type="entry name" value="FruK_PfkB_like"/>
    <property type="match status" value="1"/>
</dbReference>
<dbReference type="RefSeq" id="WP_131310899.1">
    <property type="nucleotide sequence ID" value="NZ_SJFN01000030.1"/>
</dbReference>
<keyword evidence="11" id="KW-1185">Reference proteome</keyword>
<evidence type="ECO:0000256" key="6">
    <source>
        <dbReference type="ARBA" id="ARBA00047745"/>
    </source>
</evidence>
<organism evidence="10 11">
    <name type="scientific">Siculibacillus lacustris</name>
    <dbReference type="NCBI Taxonomy" id="1549641"/>
    <lineage>
        <taxon>Bacteria</taxon>
        <taxon>Pseudomonadati</taxon>
        <taxon>Pseudomonadota</taxon>
        <taxon>Alphaproteobacteria</taxon>
        <taxon>Hyphomicrobiales</taxon>
        <taxon>Ancalomicrobiaceae</taxon>
        <taxon>Siculibacillus</taxon>
    </lineage>
</organism>
<feature type="domain" description="Carbohydrate kinase PfkB" evidence="9">
    <location>
        <begin position="15"/>
        <end position="299"/>
    </location>
</feature>
<accession>A0A4Q9VI52</accession>
<dbReference type="InterPro" id="IPR017583">
    <property type="entry name" value="Tagatose/fructose_Pkinase"/>
</dbReference>
<name>A0A4Q9VI52_9HYPH</name>
<dbReference type="PROSITE" id="PS00583">
    <property type="entry name" value="PFKB_KINASES_1"/>
    <property type="match status" value="1"/>
</dbReference>
<protein>
    <recommendedName>
        <fullName evidence="7">Phosphofructokinase</fullName>
    </recommendedName>
</protein>
<dbReference type="NCBIfam" id="TIGR03828">
    <property type="entry name" value="pfkB"/>
    <property type="match status" value="1"/>
</dbReference>
<dbReference type="GO" id="GO:0005829">
    <property type="term" value="C:cytosol"/>
    <property type="evidence" value="ECO:0007669"/>
    <property type="project" value="TreeGrafter"/>
</dbReference>
<evidence type="ECO:0000256" key="3">
    <source>
        <dbReference type="ARBA" id="ARBA00022741"/>
    </source>
</evidence>
<gene>
    <name evidence="10" type="primary">pfkB</name>
    <name evidence="10" type="ORF">EYW49_17385</name>
</gene>
<comment type="similarity">
    <text evidence="1 7 8">Belongs to the carbohydrate kinase PfkB family.</text>
</comment>
<evidence type="ECO:0000256" key="1">
    <source>
        <dbReference type="ARBA" id="ARBA00010688"/>
    </source>
</evidence>
<comment type="function">
    <text evidence="8">Catalyzes the ATP-dependent phosphorylation of fructose-l-phosphate to fructose-l,6-bisphosphate.</text>
</comment>
<dbReference type="InterPro" id="IPR002173">
    <property type="entry name" value="Carboh/pur_kinase_PfkB_CS"/>
</dbReference>
<keyword evidence="4 8" id="KW-0418">Kinase</keyword>
<comment type="caution">
    <text evidence="10">The sequence shown here is derived from an EMBL/GenBank/DDBJ whole genome shotgun (WGS) entry which is preliminary data.</text>
</comment>
<dbReference type="EMBL" id="SJFN01000030">
    <property type="protein sequence ID" value="TBW34873.1"/>
    <property type="molecule type" value="Genomic_DNA"/>
</dbReference>
<dbReference type="PIRSF" id="PIRSF000535">
    <property type="entry name" value="1PFK/6PFK/LacC"/>
    <property type="match status" value="1"/>
</dbReference>
<dbReference type="GO" id="GO:0005524">
    <property type="term" value="F:ATP binding"/>
    <property type="evidence" value="ECO:0007669"/>
    <property type="project" value="UniProtKB-UniRule"/>
</dbReference>
<dbReference type="Proteomes" id="UP000292781">
    <property type="component" value="Unassembled WGS sequence"/>
</dbReference>
<dbReference type="Gene3D" id="3.40.1190.20">
    <property type="match status" value="1"/>
</dbReference>
<dbReference type="GO" id="GO:0008662">
    <property type="term" value="F:1-phosphofructokinase activity"/>
    <property type="evidence" value="ECO:0007669"/>
    <property type="project" value="UniProtKB-UniRule"/>
</dbReference>
<evidence type="ECO:0000256" key="2">
    <source>
        <dbReference type="ARBA" id="ARBA00022679"/>
    </source>
</evidence>
<evidence type="ECO:0000256" key="8">
    <source>
        <dbReference type="RuleBase" id="RU369061"/>
    </source>
</evidence>
<evidence type="ECO:0000256" key="5">
    <source>
        <dbReference type="ARBA" id="ARBA00022840"/>
    </source>
</evidence>
<keyword evidence="3 8" id="KW-0547">Nucleotide-binding</keyword>
<dbReference type="OrthoDB" id="9801219at2"/>
<evidence type="ECO:0000313" key="11">
    <source>
        <dbReference type="Proteomes" id="UP000292781"/>
    </source>
</evidence>
<dbReference type="InterPro" id="IPR029056">
    <property type="entry name" value="Ribokinase-like"/>
</dbReference>
<dbReference type="InterPro" id="IPR011611">
    <property type="entry name" value="PfkB_dom"/>
</dbReference>
<dbReference type="AlphaFoldDB" id="A0A4Q9VI52"/>
<evidence type="ECO:0000256" key="7">
    <source>
        <dbReference type="PIRNR" id="PIRNR000535"/>
    </source>
</evidence>
<dbReference type="PROSITE" id="PS00584">
    <property type="entry name" value="PFKB_KINASES_2"/>
    <property type="match status" value="1"/>
</dbReference>
<evidence type="ECO:0000313" key="10">
    <source>
        <dbReference type="EMBL" id="TBW34873.1"/>
    </source>
</evidence>
<dbReference type="SUPFAM" id="SSF53613">
    <property type="entry name" value="Ribokinase-like"/>
    <property type="match status" value="1"/>
</dbReference>
<evidence type="ECO:0000256" key="4">
    <source>
        <dbReference type="ARBA" id="ARBA00022777"/>
    </source>
</evidence>
<dbReference type="Pfam" id="PF00294">
    <property type="entry name" value="PfkB"/>
    <property type="match status" value="1"/>
</dbReference>
<keyword evidence="5 8" id="KW-0067">ATP-binding</keyword>
<dbReference type="GO" id="GO:0044281">
    <property type="term" value="P:small molecule metabolic process"/>
    <property type="evidence" value="ECO:0007669"/>
    <property type="project" value="UniProtKB-ARBA"/>
</dbReference>
<reference evidence="10 11" key="1">
    <citation type="submission" date="2019-02" db="EMBL/GenBank/DDBJ databases">
        <title>Siculibacillus lacustris gen. nov., sp. nov., a new rosette-forming bacterium isolated from a freshwater crater lake (Lake St. Ana, Romania).</title>
        <authorList>
            <person name="Felfoldi T."/>
            <person name="Marton Z."/>
            <person name="Szabo A."/>
            <person name="Mentes A."/>
            <person name="Boka K."/>
            <person name="Marialigeti K."/>
            <person name="Mathe I."/>
            <person name="Koncz M."/>
            <person name="Schumann P."/>
            <person name="Toth E."/>
        </authorList>
    </citation>
    <scope>NUCLEOTIDE SEQUENCE [LARGE SCALE GENOMIC DNA]</scope>
    <source>
        <strain evidence="10 11">SA-279</strain>
    </source>
</reference>
<comment type="catalytic activity">
    <reaction evidence="6 8">
        <text>beta-D-fructose 1-phosphate + ATP = beta-D-fructose 1,6-bisphosphate + ADP + H(+)</text>
        <dbReference type="Rhea" id="RHEA:14213"/>
        <dbReference type="ChEBI" id="CHEBI:15378"/>
        <dbReference type="ChEBI" id="CHEBI:30616"/>
        <dbReference type="ChEBI" id="CHEBI:32966"/>
        <dbReference type="ChEBI" id="CHEBI:138881"/>
        <dbReference type="ChEBI" id="CHEBI:456216"/>
        <dbReference type="EC" id="2.7.1.56"/>
    </reaction>
</comment>
<proteinExistence type="inferred from homology"/>